<dbReference type="CDD" id="cd16833">
    <property type="entry name" value="YfiH"/>
    <property type="match status" value="1"/>
</dbReference>
<evidence type="ECO:0000256" key="10">
    <source>
        <dbReference type="RuleBase" id="RU361274"/>
    </source>
</evidence>
<name>A0ABP7RL04_9BURK</name>
<keyword evidence="3" id="KW-0808">Transferase</keyword>
<evidence type="ECO:0000256" key="11">
    <source>
        <dbReference type="SAM" id="MobiDB-lite"/>
    </source>
</evidence>
<keyword evidence="13" id="KW-1185">Reference proteome</keyword>
<dbReference type="InterPro" id="IPR038371">
    <property type="entry name" value="Cu_polyphenol_OxRdtase_sf"/>
</dbReference>
<evidence type="ECO:0000256" key="2">
    <source>
        <dbReference type="ARBA" id="ARBA00007353"/>
    </source>
</evidence>
<comment type="catalytic activity">
    <reaction evidence="9">
        <text>S-methyl-5'-thioadenosine + phosphate = 5-(methylsulfanyl)-alpha-D-ribose 1-phosphate + adenine</text>
        <dbReference type="Rhea" id="RHEA:11852"/>
        <dbReference type="ChEBI" id="CHEBI:16708"/>
        <dbReference type="ChEBI" id="CHEBI:17509"/>
        <dbReference type="ChEBI" id="CHEBI:43474"/>
        <dbReference type="ChEBI" id="CHEBI:58533"/>
        <dbReference type="EC" id="2.4.2.28"/>
    </reaction>
    <physiologicalReaction direction="left-to-right" evidence="9">
        <dbReference type="Rhea" id="RHEA:11853"/>
    </physiologicalReaction>
</comment>
<dbReference type="NCBIfam" id="TIGR00726">
    <property type="entry name" value="peptidoglycan editing factor PgeF"/>
    <property type="match status" value="1"/>
</dbReference>
<organism evidence="12 13">
    <name type="scientific">Comamonas faecalis</name>
    <dbReference type="NCBI Taxonomy" id="1387849"/>
    <lineage>
        <taxon>Bacteria</taxon>
        <taxon>Pseudomonadati</taxon>
        <taxon>Pseudomonadota</taxon>
        <taxon>Betaproteobacteria</taxon>
        <taxon>Burkholderiales</taxon>
        <taxon>Comamonadaceae</taxon>
        <taxon>Comamonas</taxon>
    </lineage>
</organism>
<comment type="catalytic activity">
    <reaction evidence="8">
        <text>adenosine + phosphate = alpha-D-ribose 1-phosphate + adenine</text>
        <dbReference type="Rhea" id="RHEA:27642"/>
        <dbReference type="ChEBI" id="CHEBI:16335"/>
        <dbReference type="ChEBI" id="CHEBI:16708"/>
        <dbReference type="ChEBI" id="CHEBI:43474"/>
        <dbReference type="ChEBI" id="CHEBI:57720"/>
        <dbReference type="EC" id="2.4.2.1"/>
    </reaction>
    <physiologicalReaction direction="left-to-right" evidence="8">
        <dbReference type="Rhea" id="RHEA:27643"/>
    </physiologicalReaction>
</comment>
<evidence type="ECO:0000256" key="5">
    <source>
        <dbReference type="ARBA" id="ARBA00022801"/>
    </source>
</evidence>
<evidence type="ECO:0000256" key="9">
    <source>
        <dbReference type="ARBA" id="ARBA00049893"/>
    </source>
</evidence>
<keyword evidence="4" id="KW-0479">Metal-binding</keyword>
<sequence>MQPISSPAFSATPGSIPSDWLPPDWPAPAHVHALHTTRQGGCSAPPWDSFNLGRSVGDDPAAVEANWRALARAVAGAGEQVRLPWLRQVHGTRVQVLDGNTPSGQEADACMTRSRHVACTVMAADCLAVLLTDQEGSCVAAAHAGWRGLAGGVLEEVVARLRATSPGSLALMAWLGPCIGPTAFEVGPEVRQAFIAQDAQADRHFAPGARPGKYLADLAALARQHLVRAGVTALYGNDSSADWCTVGAPLRFFSHRRDSVRLGSTGRMAASIWMA</sequence>
<feature type="region of interest" description="Disordered" evidence="11">
    <location>
        <begin position="1"/>
        <end position="23"/>
    </location>
</feature>
<dbReference type="RefSeq" id="WP_103046090.1">
    <property type="nucleotide sequence ID" value="NZ_BAABBP010000021.1"/>
</dbReference>
<comment type="similarity">
    <text evidence="2 10">Belongs to the purine nucleoside phosphorylase YfiH/LACC1 family.</text>
</comment>
<evidence type="ECO:0000313" key="13">
    <source>
        <dbReference type="Proteomes" id="UP001501627"/>
    </source>
</evidence>
<gene>
    <name evidence="12" type="primary">pgeF</name>
    <name evidence="12" type="ORF">GCM10022279_22860</name>
</gene>
<accession>A0ABP7RL04</accession>
<protein>
    <recommendedName>
        <fullName evidence="10">Purine nucleoside phosphorylase</fullName>
    </recommendedName>
</protein>
<dbReference type="PANTHER" id="PTHR30616">
    <property type="entry name" value="UNCHARACTERIZED PROTEIN YFIH"/>
    <property type="match status" value="1"/>
</dbReference>
<evidence type="ECO:0000256" key="6">
    <source>
        <dbReference type="ARBA" id="ARBA00022833"/>
    </source>
</evidence>
<feature type="compositionally biased region" description="Polar residues" evidence="11">
    <location>
        <begin position="1"/>
        <end position="15"/>
    </location>
</feature>
<evidence type="ECO:0000256" key="7">
    <source>
        <dbReference type="ARBA" id="ARBA00047989"/>
    </source>
</evidence>
<evidence type="ECO:0000313" key="12">
    <source>
        <dbReference type="EMBL" id="GAA3998582.1"/>
    </source>
</evidence>
<dbReference type="Gene3D" id="3.60.140.10">
    <property type="entry name" value="CNF1/YfiH-like putative cysteine hydrolases"/>
    <property type="match status" value="1"/>
</dbReference>
<dbReference type="Proteomes" id="UP001501627">
    <property type="component" value="Unassembled WGS sequence"/>
</dbReference>
<dbReference type="InterPro" id="IPR011324">
    <property type="entry name" value="Cytotoxic_necrot_fac-like_cat"/>
</dbReference>
<evidence type="ECO:0000256" key="1">
    <source>
        <dbReference type="ARBA" id="ARBA00000553"/>
    </source>
</evidence>
<dbReference type="PANTHER" id="PTHR30616:SF2">
    <property type="entry name" value="PURINE NUCLEOSIDE PHOSPHORYLASE LACC1"/>
    <property type="match status" value="1"/>
</dbReference>
<dbReference type="InterPro" id="IPR003730">
    <property type="entry name" value="Cu_polyphenol_OxRdtase"/>
</dbReference>
<reference evidence="13" key="1">
    <citation type="journal article" date="2019" name="Int. J. Syst. Evol. Microbiol.">
        <title>The Global Catalogue of Microorganisms (GCM) 10K type strain sequencing project: providing services to taxonomists for standard genome sequencing and annotation.</title>
        <authorList>
            <consortium name="The Broad Institute Genomics Platform"/>
            <consortium name="The Broad Institute Genome Sequencing Center for Infectious Disease"/>
            <person name="Wu L."/>
            <person name="Ma J."/>
        </authorList>
    </citation>
    <scope>NUCLEOTIDE SEQUENCE [LARGE SCALE GENOMIC DNA]</scope>
    <source>
        <strain evidence="13">JCM 17561</strain>
    </source>
</reference>
<dbReference type="EMBL" id="BAABBP010000021">
    <property type="protein sequence ID" value="GAA3998582.1"/>
    <property type="molecule type" value="Genomic_DNA"/>
</dbReference>
<proteinExistence type="inferred from homology"/>
<dbReference type="SUPFAM" id="SSF64438">
    <property type="entry name" value="CNF1/YfiH-like putative cysteine hydrolases"/>
    <property type="match status" value="1"/>
</dbReference>
<evidence type="ECO:0000256" key="3">
    <source>
        <dbReference type="ARBA" id="ARBA00022679"/>
    </source>
</evidence>
<evidence type="ECO:0000256" key="4">
    <source>
        <dbReference type="ARBA" id="ARBA00022723"/>
    </source>
</evidence>
<comment type="catalytic activity">
    <reaction evidence="1">
        <text>inosine + phosphate = alpha-D-ribose 1-phosphate + hypoxanthine</text>
        <dbReference type="Rhea" id="RHEA:27646"/>
        <dbReference type="ChEBI" id="CHEBI:17368"/>
        <dbReference type="ChEBI" id="CHEBI:17596"/>
        <dbReference type="ChEBI" id="CHEBI:43474"/>
        <dbReference type="ChEBI" id="CHEBI:57720"/>
        <dbReference type="EC" id="2.4.2.1"/>
    </reaction>
    <physiologicalReaction direction="left-to-right" evidence="1">
        <dbReference type="Rhea" id="RHEA:27647"/>
    </physiologicalReaction>
</comment>
<comment type="caution">
    <text evidence="12">The sequence shown here is derived from an EMBL/GenBank/DDBJ whole genome shotgun (WGS) entry which is preliminary data.</text>
</comment>
<comment type="catalytic activity">
    <reaction evidence="7">
        <text>adenosine + H2O + H(+) = inosine + NH4(+)</text>
        <dbReference type="Rhea" id="RHEA:24408"/>
        <dbReference type="ChEBI" id="CHEBI:15377"/>
        <dbReference type="ChEBI" id="CHEBI:15378"/>
        <dbReference type="ChEBI" id="CHEBI:16335"/>
        <dbReference type="ChEBI" id="CHEBI:17596"/>
        <dbReference type="ChEBI" id="CHEBI:28938"/>
        <dbReference type="EC" id="3.5.4.4"/>
    </reaction>
    <physiologicalReaction direction="left-to-right" evidence="7">
        <dbReference type="Rhea" id="RHEA:24409"/>
    </physiologicalReaction>
</comment>
<evidence type="ECO:0000256" key="8">
    <source>
        <dbReference type="ARBA" id="ARBA00048968"/>
    </source>
</evidence>
<keyword evidence="5" id="KW-0378">Hydrolase</keyword>
<dbReference type="Pfam" id="PF02578">
    <property type="entry name" value="Cu-oxidase_4"/>
    <property type="match status" value="1"/>
</dbReference>
<keyword evidence="6" id="KW-0862">Zinc</keyword>